<dbReference type="PROSITE" id="PS50041">
    <property type="entry name" value="C_TYPE_LECTIN_2"/>
    <property type="match status" value="1"/>
</dbReference>
<dbReference type="Gene3D" id="1.20.5.400">
    <property type="match status" value="1"/>
</dbReference>
<evidence type="ECO:0000259" key="4">
    <source>
        <dbReference type="PROSITE" id="PS50041"/>
    </source>
</evidence>
<accession>A0A8T2MR81</accession>
<dbReference type="InterPro" id="IPR016186">
    <property type="entry name" value="C-type_lectin-like/link_sf"/>
</dbReference>
<feature type="region of interest" description="Disordered" evidence="3">
    <location>
        <begin position="320"/>
        <end position="341"/>
    </location>
</feature>
<reference evidence="5" key="1">
    <citation type="thesis" date="2021" institute="BYU ScholarsArchive" country="Provo, UT, USA">
        <title>Applications of and Algorithms for Genome Assembly and Genomic Analyses with an Emphasis on Marine Teleosts.</title>
        <authorList>
            <person name="Pickett B.D."/>
        </authorList>
    </citation>
    <scope>NUCLEOTIDE SEQUENCE</scope>
    <source>
        <strain evidence="5">HI-2016</strain>
    </source>
</reference>
<dbReference type="Pfam" id="PF00059">
    <property type="entry name" value="Lectin_C"/>
    <property type="match status" value="1"/>
</dbReference>
<dbReference type="SUPFAM" id="SSF56436">
    <property type="entry name" value="C-type lectin-like"/>
    <property type="match status" value="1"/>
</dbReference>
<evidence type="ECO:0000256" key="2">
    <source>
        <dbReference type="SAM" id="Coils"/>
    </source>
</evidence>
<dbReference type="Proteomes" id="UP000824540">
    <property type="component" value="Unassembled WGS sequence"/>
</dbReference>
<dbReference type="PANTHER" id="PTHR22802:SF471">
    <property type="entry name" value="CD209F ANTIGEN"/>
    <property type="match status" value="1"/>
</dbReference>
<evidence type="ECO:0000256" key="3">
    <source>
        <dbReference type="SAM" id="MobiDB-lite"/>
    </source>
</evidence>
<dbReference type="InterPro" id="IPR001304">
    <property type="entry name" value="C-type_lectin-like"/>
</dbReference>
<dbReference type="PANTHER" id="PTHR22802">
    <property type="entry name" value="C-TYPE LECTIN SUPERFAMILY MEMBER"/>
    <property type="match status" value="1"/>
</dbReference>
<dbReference type="InterPro" id="IPR051004">
    <property type="entry name" value="DC-SIGN_domain-containing"/>
</dbReference>
<proteinExistence type="predicted"/>
<name>A0A8T2MR81_9TELE</name>
<protein>
    <recommendedName>
        <fullName evidence="4">C-type lectin domain-containing protein</fullName>
    </recommendedName>
</protein>
<evidence type="ECO:0000256" key="1">
    <source>
        <dbReference type="ARBA" id="ARBA00023157"/>
    </source>
</evidence>
<evidence type="ECO:0000313" key="5">
    <source>
        <dbReference type="EMBL" id="KAG9328208.1"/>
    </source>
</evidence>
<organism evidence="5 6">
    <name type="scientific">Albula glossodonta</name>
    <name type="common">roundjaw bonefish</name>
    <dbReference type="NCBI Taxonomy" id="121402"/>
    <lineage>
        <taxon>Eukaryota</taxon>
        <taxon>Metazoa</taxon>
        <taxon>Chordata</taxon>
        <taxon>Craniata</taxon>
        <taxon>Vertebrata</taxon>
        <taxon>Euteleostomi</taxon>
        <taxon>Actinopterygii</taxon>
        <taxon>Neopterygii</taxon>
        <taxon>Teleostei</taxon>
        <taxon>Albuliformes</taxon>
        <taxon>Albulidae</taxon>
        <taxon>Albula</taxon>
    </lineage>
</organism>
<comment type="caution">
    <text evidence="5">The sequence shown here is derived from an EMBL/GenBank/DDBJ whole genome shotgun (WGS) entry which is preliminary data.</text>
</comment>
<sequence>MRKYERFVDKGCNSLSSMSARLSLLDGSEFQDLGEMMSDPSVDTGSLSATANIETTLHPRRLGQSCLKNGGVKDNRQLNDTMEKHSRLSETLTVLMTERDQLQTNYSGLTVERDQLQTNYSSLIAERDQLQTNYSHIKEQRDQLQTNYSHIKEQRDQLQSRLETWSESRQYCKDRGGDLVTIKSTEKQSDGYVVQKSDGYVVQKSDGYVVQKSDGYVVQKSDGYVAQKSDGYVVQKSDGYVVQKSDGYVVQKSDGYVVQKSDGYVVQKSDGYVVQKSDGYVVFLNGFMKRNHFWIGLSDRGTEGTWKWVDGTALTKGYWKRGEPNDADSAEDCATSEPETTPLNNWNDMPCGVNRHWVCERSVC</sequence>
<dbReference type="EMBL" id="JAFBMS010002554">
    <property type="protein sequence ID" value="KAG9328208.1"/>
    <property type="molecule type" value="Genomic_DNA"/>
</dbReference>
<dbReference type="InterPro" id="IPR016187">
    <property type="entry name" value="CTDL_fold"/>
</dbReference>
<keyword evidence="1" id="KW-1015">Disulfide bond</keyword>
<dbReference type="Gene3D" id="3.10.100.10">
    <property type="entry name" value="Mannose-Binding Protein A, subunit A"/>
    <property type="match status" value="2"/>
</dbReference>
<dbReference type="AlphaFoldDB" id="A0A8T2MR81"/>
<feature type="domain" description="C-type lectin" evidence="4">
    <location>
        <begin position="283"/>
        <end position="360"/>
    </location>
</feature>
<dbReference type="OrthoDB" id="2142683at2759"/>
<evidence type="ECO:0000313" key="6">
    <source>
        <dbReference type="Proteomes" id="UP000824540"/>
    </source>
</evidence>
<keyword evidence="6" id="KW-1185">Reference proteome</keyword>
<dbReference type="SMART" id="SM00034">
    <property type="entry name" value="CLECT"/>
    <property type="match status" value="1"/>
</dbReference>
<feature type="coiled-coil region" evidence="2">
    <location>
        <begin position="99"/>
        <end position="168"/>
    </location>
</feature>
<gene>
    <name evidence="5" type="ORF">JZ751_015845</name>
</gene>
<dbReference type="InterPro" id="IPR018378">
    <property type="entry name" value="C-type_lectin_CS"/>
</dbReference>
<dbReference type="PROSITE" id="PS00615">
    <property type="entry name" value="C_TYPE_LECTIN_1"/>
    <property type="match status" value="1"/>
</dbReference>
<keyword evidence="2" id="KW-0175">Coiled coil</keyword>